<sequence length="311" mass="34091">MHILTKIILWLFALVVVITAIPYGYVLLPTAPLDRAEQDTLGGLYLDTKQGRLSYTRDGDENAPAVILVHGFSTPKFVWNQVKPELVNAGFEVITFDHLGRGFSDRPKGPYDSNLYRQELLDVIEGLDLNTPVSMVGYSMGGANVIDFAAEYPEHVKQLVLIAPAGYMGNSGSLSTLAKPILGDYIATVFGKEYAIKSIREEVNSGAAPAEMLPLFEQQASYHGYTNALLSTLRHYPMGAMSERYQIVGRTNIPVHAIWGTADQVVPYCGLAEMAEDVPQLTSTTLDEGNHNITYARAREVTRALLDALAP</sequence>
<dbReference type="PRINTS" id="PR00111">
    <property type="entry name" value="ABHYDROLASE"/>
</dbReference>
<keyword evidence="1" id="KW-0812">Transmembrane</keyword>
<dbReference type="AlphaFoldDB" id="F3KY63"/>
<proteinExistence type="predicted"/>
<dbReference type="STRING" id="2518989.IMCC3088_793"/>
<name>F3KY63_9GAMM</name>
<dbReference type="SUPFAM" id="SSF53474">
    <property type="entry name" value="alpha/beta-Hydrolases"/>
    <property type="match status" value="1"/>
</dbReference>
<accession>F3KY63</accession>
<dbReference type="Proteomes" id="UP000005615">
    <property type="component" value="Unassembled WGS sequence"/>
</dbReference>
<dbReference type="InterPro" id="IPR050266">
    <property type="entry name" value="AB_hydrolase_sf"/>
</dbReference>
<evidence type="ECO:0000313" key="3">
    <source>
        <dbReference type="EMBL" id="EGG30985.1"/>
    </source>
</evidence>
<dbReference type="InterPro" id="IPR000073">
    <property type="entry name" value="AB_hydrolase_1"/>
</dbReference>
<keyword evidence="1" id="KW-1133">Transmembrane helix</keyword>
<dbReference type="RefSeq" id="WP_009574340.1">
    <property type="nucleotide sequence ID" value="NZ_AEIG01000001.1"/>
</dbReference>
<dbReference type="PRINTS" id="PR00412">
    <property type="entry name" value="EPOXHYDRLASE"/>
</dbReference>
<organism evidence="3 4">
    <name type="scientific">Aequoribacter fuscus</name>
    <dbReference type="NCBI Taxonomy" id="2518989"/>
    <lineage>
        <taxon>Bacteria</taxon>
        <taxon>Pseudomonadati</taxon>
        <taxon>Pseudomonadota</taxon>
        <taxon>Gammaproteobacteria</taxon>
        <taxon>Cellvibrionales</taxon>
        <taxon>Halieaceae</taxon>
        <taxon>Aequoribacter</taxon>
    </lineage>
</organism>
<dbReference type="Gene3D" id="3.40.50.1820">
    <property type="entry name" value="alpha/beta hydrolase"/>
    <property type="match status" value="1"/>
</dbReference>
<protein>
    <submittedName>
        <fullName evidence="3">Putative alpha/beta hydrolase</fullName>
    </submittedName>
</protein>
<dbReference type="eggNOG" id="COG2267">
    <property type="taxonomic scope" value="Bacteria"/>
</dbReference>
<evidence type="ECO:0000259" key="2">
    <source>
        <dbReference type="Pfam" id="PF00561"/>
    </source>
</evidence>
<keyword evidence="4" id="KW-1185">Reference proteome</keyword>
<feature type="transmembrane region" description="Helical" evidence="1">
    <location>
        <begin position="7"/>
        <end position="28"/>
    </location>
</feature>
<dbReference type="EMBL" id="AEIG01000001">
    <property type="protein sequence ID" value="EGG30985.1"/>
    <property type="molecule type" value="Genomic_DNA"/>
</dbReference>
<dbReference type="GO" id="GO:0016020">
    <property type="term" value="C:membrane"/>
    <property type="evidence" value="ECO:0007669"/>
    <property type="project" value="TreeGrafter"/>
</dbReference>
<gene>
    <name evidence="3" type="ORF">IMCC3088_793</name>
</gene>
<dbReference type="InterPro" id="IPR000639">
    <property type="entry name" value="Epox_hydrolase-like"/>
</dbReference>
<comment type="caution">
    <text evidence="3">The sequence shown here is derived from an EMBL/GenBank/DDBJ whole genome shotgun (WGS) entry which is preliminary data.</text>
</comment>
<dbReference type="PANTHER" id="PTHR43798:SF33">
    <property type="entry name" value="HYDROLASE, PUTATIVE (AFU_ORTHOLOGUE AFUA_2G14860)-RELATED"/>
    <property type="match status" value="1"/>
</dbReference>
<dbReference type="Pfam" id="PF00561">
    <property type="entry name" value="Abhydrolase_1"/>
    <property type="match status" value="1"/>
</dbReference>
<dbReference type="InterPro" id="IPR029058">
    <property type="entry name" value="AB_hydrolase_fold"/>
</dbReference>
<evidence type="ECO:0000313" key="4">
    <source>
        <dbReference type="Proteomes" id="UP000005615"/>
    </source>
</evidence>
<keyword evidence="1" id="KW-0472">Membrane</keyword>
<reference evidence="3 4" key="1">
    <citation type="journal article" date="2011" name="J. Bacteriol.">
        <title>Genome sequence of strain IMCC3088, a proteorhodopsin-containing marine bacterium belonging to the OM60/NOR5 clade.</title>
        <authorList>
            <person name="Jang Y."/>
            <person name="Oh H.M."/>
            <person name="Kang I."/>
            <person name="Lee K."/>
            <person name="Yang S.J."/>
            <person name="Cho J.C."/>
        </authorList>
    </citation>
    <scope>NUCLEOTIDE SEQUENCE [LARGE SCALE GENOMIC DNA]</scope>
    <source>
        <strain evidence="3 4">IMCC3088</strain>
    </source>
</reference>
<feature type="domain" description="AB hydrolase-1" evidence="2">
    <location>
        <begin position="64"/>
        <end position="182"/>
    </location>
</feature>
<evidence type="ECO:0000256" key="1">
    <source>
        <dbReference type="SAM" id="Phobius"/>
    </source>
</evidence>
<dbReference type="PANTHER" id="PTHR43798">
    <property type="entry name" value="MONOACYLGLYCEROL LIPASE"/>
    <property type="match status" value="1"/>
</dbReference>
<keyword evidence="3" id="KW-0378">Hydrolase</keyword>
<dbReference type="GO" id="GO:0016787">
    <property type="term" value="F:hydrolase activity"/>
    <property type="evidence" value="ECO:0007669"/>
    <property type="project" value="UniProtKB-KW"/>
</dbReference>